<evidence type="ECO:0000256" key="3">
    <source>
        <dbReference type="ARBA" id="ARBA00022777"/>
    </source>
</evidence>
<dbReference type="EC" id="2.7.12.2" evidence="6"/>
<keyword evidence="4 10" id="KW-0067">ATP-binding</keyword>
<dbReference type="EMBL" id="FOGF01000060">
    <property type="protein sequence ID" value="SER48231.1"/>
    <property type="molecule type" value="Genomic_DNA"/>
</dbReference>
<dbReference type="InterPro" id="IPR008266">
    <property type="entry name" value="Tyr_kinase_AS"/>
</dbReference>
<dbReference type="Proteomes" id="UP000198556">
    <property type="component" value="Unassembled WGS sequence"/>
</dbReference>
<dbReference type="GO" id="GO:0005524">
    <property type="term" value="F:ATP binding"/>
    <property type="evidence" value="ECO:0007669"/>
    <property type="project" value="UniProtKB-UniRule"/>
</dbReference>
<evidence type="ECO:0000259" key="11">
    <source>
        <dbReference type="PROSITE" id="PS50011"/>
    </source>
</evidence>
<evidence type="ECO:0000256" key="2">
    <source>
        <dbReference type="ARBA" id="ARBA00022741"/>
    </source>
</evidence>
<comment type="catalytic activity">
    <reaction evidence="8">
        <text>L-threonyl-[protein] + ATP = O-phospho-L-threonyl-[protein] + ADP + H(+)</text>
        <dbReference type="Rhea" id="RHEA:46608"/>
        <dbReference type="Rhea" id="RHEA-COMP:11060"/>
        <dbReference type="Rhea" id="RHEA-COMP:11605"/>
        <dbReference type="ChEBI" id="CHEBI:15378"/>
        <dbReference type="ChEBI" id="CHEBI:30013"/>
        <dbReference type="ChEBI" id="CHEBI:30616"/>
        <dbReference type="ChEBI" id="CHEBI:61977"/>
        <dbReference type="ChEBI" id="CHEBI:456216"/>
        <dbReference type="EC" id="2.7.12.2"/>
    </reaction>
</comment>
<evidence type="ECO:0000256" key="7">
    <source>
        <dbReference type="ARBA" id="ARBA00049014"/>
    </source>
</evidence>
<dbReference type="Gene3D" id="1.10.510.10">
    <property type="entry name" value="Transferase(Phosphotransferase) domain 1"/>
    <property type="match status" value="1"/>
</dbReference>
<dbReference type="PANTHER" id="PTHR48013:SF9">
    <property type="entry name" value="DUAL SPECIFICITY MITOGEN-ACTIVATED PROTEIN KINASE KINASE 5"/>
    <property type="match status" value="1"/>
</dbReference>
<keyword evidence="2 10" id="KW-0547">Nucleotide-binding</keyword>
<dbReference type="Pfam" id="PF00069">
    <property type="entry name" value="Pkinase"/>
    <property type="match status" value="1"/>
</dbReference>
<evidence type="ECO:0000256" key="6">
    <source>
        <dbReference type="ARBA" id="ARBA00038999"/>
    </source>
</evidence>
<proteinExistence type="inferred from homology"/>
<feature type="binding site" evidence="10">
    <location>
        <position position="185"/>
    </location>
    <ligand>
        <name>ATP</name>
        <dbReference type="ChEBI" id="CHEBI:30616"/>
    </ligand>
</feature>
<dbReference type="InterPro" id="IPR011009">
    <property type="entry name" value="Kinase-like_dom_sf"/>
</dbReference>
<dbReference type="SMART" id="SM00219">
    <property type="entry name" value="TyrKc"/>
    <property type="match status" value="1"/>
</dbReference>
<evidence type="ECO:0000256" key="10">
    <source>
        <dbReference type="PROSITE-ProRule" id="PRU10141"/>
    </source>
</evidence>
<evidence type="ECO:0000256" key="4">
    <source>
        <dbReference type="ARBA" id="ARBA00022840"/>
    </source>
</evidence>
<dbReference type="InterPro" id="IPR000719">
    <property type="entry name" value="Prot_kinase_dom"/>
</dbReference>
<accession>A0A1H9PJ16</accession>
<gene>
    <name evidence="12" type="ORF">SAMN05421767_1602</name>
</gene>
<keyword evidence="12" id="KW-0723">Serine/threonine-protein kinase</keyword>
<sequence length="394" mass="46401">MEKIINFFANIKEELAQLPNPEDSVSESLYNDIENQDLKYIFTKLQYNITECYRKMNGRLPTGASKTVHYWASESRTLLTCINIIDKMQNYLKNTKYNFVVAEYYQKLFEYSTTFLNYYQGSTIPPNMEKVELYLTIPIFKLANQTIILRNNVNVSYDRKIIGEGSYAKVYQYKDDFYNIPVIVKVAKNDLNEKEIQRFIQEYNITKSLNSPYIVKVYRLDKEKLEYYMEKMDYSLVSYIDKHPQLSLNERKRIINQIFYAFEYIHSKDILHRDIAPTNILLKEYEDGTIVVKLSDFGLVKTPNNTMTSLNTEIKGSFNDITGLQKVGFANYTMAHEIHALTRLIYFVLTGKTTYHKAKKYQNFLTLGMQTATTQQPKNITELKELYKETIKEE</sequence>
<dbReference type="InterPro" id="IPR017441">
    <property type="entry name" value="Protein_kinase_ATP_BS"/>
</dbReference>
<reference evidence="12 13" key="1">
    <citation type="submission" date="2016-10" db="EMBL/GenBank/DDBJ databases">
        <authorList>
            <person name="de Groot N.N."/>
        </authorList>
    </citation>
    <scope>NUCLEOTIDE SEQUENCE [LARGE SCALE GENOMIC DNA]</scope>
    <source>
        <strain evidence="12 13">DSM 15827</strain>
    </source>
</reference>
<name>A0A1H9PJ16_9LACT</name>
<dbReference type="PROSITE" id="PS50011">
    <property type="entry name" value="PROTEIN_KINASE_DOM"/>
    <property type="match status" value="1"/>
</dbReference>
<evidence type="ECO:0000256" key="5">
    <source>
        <dbReference type="ARBA" id="ARBA00038035"/>
    </source>
</evidence>
<keyword evidence="13" id="KW-1185">Reference proteome</keyword>
<organism evidence="12 13">
    <name type="scientific">Granulicatella balaenopterae</name>
    <dbReference type="NCBI Taxonomy" id="137733"/>
    <lineage>
        <taxon>Bacteria</taxon>
        <taxon>Bacillati</taxon>
        <taxon>Bacillota</taxon>
        <taxon>Bacilli</taxon>
        <taxon>Lactobacillales</taxon>
        <taxon>Carnobacteriaceae</taxon>
        <taxon>Granulicatella</taxon>
    </lineage>
</organism>
<feature type="domain" description="Protein kinase" evidence="11">
    <location>
        <begin position="156"/>
        <end position="394"/>
    </location>
</feature>
<dbReference type="PROSITE" id="PS00109">
    <property type="entry name" value="PROTEIN_KINASE_TYR"/>
    <property type="match status" value="1"/>
</dbReference>
<dbReference type="PANTHER" id="PTHR48013">
    <property type="entry name" value="DUAL SPECIFICITY MITOGEN-ACTIVATED PROTEIN KINASE KINASE 5-RELATED"/>
    <property type="match status" value="1"/>
</dbReference>
<dbReference type="STRING" id="137733.SAMN05421767_1602"/>
<dbReference type="SUPFAM" id="SSF56112">
    <property type="entry name" value="Protein kinase-like (PK-like)"/>
    <property type="match status" value="1"/>
</dbReference>
<dbReference type="GO" id="GO:0004713">
    <property type="term" value="F:protein tyrosine kinase activity"/>
    <property type="evidence" value="ECO:0007669"/>
    <property type="project" value="InterPro"/>
</dbReference>
<evidence type="ECO:0000256" key="9">
    <source>
        <dbReference type="ARBA" id="ARBA00051693"/>
    </source>
</evidence>
<protein>
    <recommendedName>
        <fullName evidence="6">mitogen-activated protein kinase kinase</fullName>
        <ecNumber evidence="6">2.7.12.2</ecNumber>
    </recommendedName>
</protein>
<keyword evidence="1" id="KW-0808">Transferase</keyword>
<dbReference type="AlphaFoldDB" id="A0A1H9PJ16"/>
<dbReference type="RefSeq" id="WP_089748009.1">
    <property type="nucleotide sequence ID" value="NZ_FOGF01000060.1"/>
</dbReference>
<comment type="similarity">
    <text evidence="5">Belongs to the protein kinase superfamily. STE Ser/Thr protein kinase family. MAP kinase kinase subfamily.</text>
</comment>
<evidence type="ECO:0000313" key="13">
    <source>
        <dbReference type="Proteomes" id="UP000198556"/>
    </source>
</evidence>
<comment type="catalytic activity">
    <reaction evidence="7">
        <text>L-seryl-[protein] + ATP = O-phospho-L-seryl-[protein] + ADP + H(+)</text>
        <dbReference type="Rhea" id="RHEA:17989"/>
        <dbReference type="Rhea" id="RHEA-COMP:9863"/>
        <dbReference type="Rhea" id="RHEA-COMP:11604"/>
        <dbReference type="ChEBI" id="CHEBI:15378"/>
        <dbReference type="ChEBI" id="CHEBI:29999"/>
        <dbReference type="ChEBI" id="CHEBI:30616"/>
        <dbReference type="ChEBI" id="CHEBI:83421"/>
        <dbReference type="ChEBI" id="CHEBI:456216"/>
        <dbReference type="EC" id="2.7.12.2"/>
    </reaction>
</comment>
<comment type="catalytic activity">
    <reaction evidence="9">
        <text>L-tyrosyl-[protein] + ATP = O-phospho-L-tyrosyl-[protein] + ADP + H(+)</text>
        <dbReference type="Rhea" id="RHEA:10596"/>
        <dbReference type="Rhea" id="RHEA-COMP:10136"/>
        <dbReference type="Rhea" id="RHEA-COMP:20101"/>
        <dbReference type="ChEBI" id="CHEBI:15378"/>
        <dbReference type="ChEBI" id="CHEBI:30616"/>
        <dbReference type="ChEBI" id="CHEBI:46858"/>
        <dbReference type="ChEBI" id="CHEBI:61978"/>
        <dbReference type="ChEBI" id="CHEBI:456216"/>
        <dbReference type="EC" id="2.7.12.2"/>
    </reaction>
</comment>
<evidence type="ECO:0000313" key="12">
    <source>
        <dbReference type="EMBL" id="SER48231.1"/>
    </source>
</evidence>
<evidence type="ECO:0000256" key="8">
    <source>
        <dbReference type="ARBA" id="ARBA00049299"/>
    </source>
</evidence>
<keyword evidence="3 12" id="KW-0418">Kinase</keyword>
<dbReference type="OrthoDB" id="9788659at2"/>
<evidence type="ECO:0000256" key="1">
    <source>
        <dbReference type="ARBA" id="ARBA00022679"/>
    </source>
</evidence>
<dbReference type="PROSITE" id="PS00107">
    <property type="entry name" value="PROTEIN_KINASE_ATP"/>
    <property type="match status" value="1"/>
</dbReference>
<dbReference type="GO" id="GO:0004674">
    <property type="term" value="F:protein serine/threonine kinase activity"/>
    <property type="evidence" value="ECO:0007669"/>
    <property type="project" value="UniProtKB-KW"/>
</dbReference>
<dbReference type="InterPro" id="IPR020635">
    <property type="entry name" value="Tyr_kinase_cat_dom"/>
</dbReference>